<keyword evidence="2" id="KW-0472">Membrane</keyword>
<dbReference type="Proteomes" id="UP001642540">
    <property type="component" value="Unassembled WGS sequence"/>
</dbReference>
<feature type="compositionally biased region" description="Polar residues" evidence="1">
    <location>
        <begin position="113"/>
        <end position="122"/>
    </location>
</feature>
<proteinExistence type="predicted"/>
<protein>
    <submittedName>
        <fullName evidence="4">Uncharacterized protein</fullName>
    </submittedName>
</protein>
<gene>
    <name evidence="4" type="ORF">ODALV1_LOCUS30891</name>
</gene>
<feature type="region of interest" description="Disordered" evidence="1">
    <location>
        <begin position="105"/>
        <end position="154"/>
    </location>
</feature>
<reference evidence="4 5" key="1">
    <citation type="submission" date="2024-08" db="EMBL/GenBank/DDBJ databases">
        <authorList>
            <person name="Cucini C."/>
            <person name="Frati F."/>
        </authorList>
    </citation>
    <scope>NUCLEOTIDE SEQUENCE [LARGE SCALE GENOMIC DNA]</scope>
</reference>
<evidence type="ECO:0000313" key="4">
    <source>
        <dbReference type="EMBL" id="CAL8146667.1"/>
    </source>
</evidence>
<feature type="transmembrane region" description="Helical" evidence="2">
    <location>
        <begin position="71"/>
        <end position="91"/>
    </location>
</feature>
<keyword evidence="2" id="KW-0812">Transmembrane</keyword>
<keyword evidence="3" id="KW-0732">Signal</keyword>
<evidence type="ECO:0000256" key="3">
    <source>
        <dbReference type="SAM" id="SignalP"/>
    </source>
</evidence>
<accession>A0ABP1S8Z0</accession>
<feature type="chain" id="PRO_5045790870" evidence="3">
    <location>
        <begin position="30"/>
        <end position="154"/>
    </location>
</feature>
<keyword evidence="5" id="KW-1185">Reference proteome</keyword>
<evidence type="ECO:0000313" key="5">
    <source>
        <dbReference type="Proteomes" id="UP001642540"/>
    </source>
</evidence>
<evidence type="ECO:0000256" key="1">
    <source>
        <dbReference type="SAM" id="MobiDB-lite"/>
    </source>
</evidence>
<keyword evidence="2" id="KW-1133">Transmembrane helix</keyword>
<name>A0ABP1S8Z0_9HEXA</name>
<feature type="signal peptide" evidence="3">
    <location>
        <begin position="1"/>
        <end position="29"/>
    </location>
</feature>
<evidence type="ECO:0000256" key="2">
    <source>
        <dbReference type="SAM" id="Phobius"/>
    </source>
</evidence>
<sequence>MMSLVGSCAFQNLIVFLISFASSIFLSQAQSTPNCVIYSFNATTNRLACVEINQIDVGSANNSSDYHKDTVQNVILLMNFIAAVCIVFYCCKNCGGQGQPSFGRFFPERQSHNDSQNQTQTPEVVVDPELPKYEPPPSYNECVIDETNSDNKKL</sequence>
<organism evidence="4 5">
    <name type="scientific">Orchesella dallaii</name>
    <dbReference type="NCBI Taxonomy" id="48710"/>
    <lineage>
        <taxon>Eukaryota</taxon>
        <taxon>Metazoa</taxon>
        <taxon>Ecdysozoa</taxon>
        <taxon>Arthropoda</taxon>
        <taxon>Hexapoda</taxon>
        <taxon>Collembola</taxon>
        <taxon>Entomobryomorpha</taxon>
        <taxon>Entomobryoidea</taxon>
        <taxon>Orchesellidae</taxon>
        <taxon>Orchesellinae</taxon>
        <taxon>Orchesella</taxon>
    </lineage>
</organism>
<comment type="caution">
    <text evidence="4">The sequence shown here is derived from an EMBL/GenBank/DDBJ whole genome shotgun (WGS) entry which is preliminary data.</text>
</comment>
<dbReference type="EMBL" id="CAXLJM020000164">
    <property type="protein sequence ID" value="CAL8146667.1"/>
    <property type="molecule type" value="Genomic_DNA"/>
</dbReference>